<dbReference type="KEGG" id="pbi:103066016"/>
<evidence type="ECO:0000256" key="1">
    <source>
        <dbReference type="ARBA" id="ARBA00022588"/>
    </source>
</evidence>
<dbReference type="GeneID" id="103066016"/>
<gene>
    <name evidence="7" type="primary">LOC103066016</name>
</gene>
<dbReference type="InterPro" id="IPR011990">
    <property type="entry name" value="TPR-like_helical_dom_sf"/>
</dbReference>
<dbReference type="GO" id="GO:0045087">
    <property type="term" value="P:innate immune response"/>
    <property type="evidence" value="ECO:0007669"/>
    <property type="project" value="UniProtKB-KW"/>
</dbReference>
<keyword evidence="4" id="KW-0391">Immunity</keyword>
<dbReference type="SUPFAM" id="SSF48452">
    <property type="entry name" value="TPR-like"/>
    <property type="match status" value="2"/>
</dbReference>
<reference evidence="7" key="1">
    <citation type="submission" date="2025-08" db="UniProtKB">
        <authorList>
            <consortium name="RefSeq"/>
        </authorList>
    </citation>
    <scope>IDENTIFICATION</scope>
    <source>
        <tissue evidence="7">Liver</tissue>
    </source>
</reference>
<dbReference type="GO" id="GO:0051607">
    <property type="term" value="P:defense response to virus"/>
    <property type="evidence" value="ECO:0007669"/>
    <property type="project" value="TreeGrafter"/>
</dbReference>
<dbReference type="AlphaFoldDB" id="A0A9F2WJL7"/>
<keyword evidence="1" id="KW-0399">Innate immunity</keyword>
<dbReference type="GO" id="GO:0005829">
    <property type="term" value="C:cytosol"/>
    <property type="evidence" value="ECO:0007669"/>
    <property type="project" value="TreeGrafter"/>
</dbReference>
<evidence type="ECO:0000313" key="7">
    <source>
        <dbReference type="RefSeq" id="XP_007442168.1"/>
    </source>
</evidence>
<name>A0A9F2WJL7_PYTBI</name>
<dbReference type="PANTHER" id="PTHR10271:SF0">
    <property type="entry name" value="INTERFERON-INDUCED PROTEIN WITH TETRATRICOPEPTIDE REPEATS 5"/>
    <property type="match status" value="1"/>
</dbReference>
<dbReference type="Gene3D" id="1.25.40.10">
    <property type="entry name" value="Tetratricopeptide repeat domain"/>
    <property type="match status" value="3"/>
</dbReference>
<evidence type="ECO:0000256" key="2">
    <source>
        <dbReference type="ARBA" id="ARBA00022737"/>
    </source>
</evidence>
<proteinExistence type="inferred from homology"/>
<dbReference type="RefSeq" id="XP_007442168.1">
    <property type="nucleotide sequence ID" value="XM_007442106.3"/>
</dbReference>
<keyword evidence="6" id="KW-1185">Reference proteome</keyword>
<keyword evidence="3" id="KW-0802">TPR repeat</keyword>
<accession>A0A9F2WJL7</accession>
<dbReference type="Proteomes" id="UP000695026">
    <property type="component" value="Unplaced"/>
</dbReference>
<evidence type="ECO:0000256" key="4">
    <source>
        <dbReference type="ARBA" id="ARBA00022859"/>
    </source>
</evidence>
<sequence>MVNVLCEPHKVRCRLPLTFGSSALSSPPPSPPPPTADPSKEKLRRLQCHFTWDFEIKDKVDVRHTLGTLALRLEHGPSRNQATYLALKAYLCHLEGSSREALAILREAKEALQRDHPGTFSRQVLVTYGNYAWIYYQLTDYNRVELYLGQIREICRDLSSPDPYSAPIPEIYAQKGWSLLAMGFRNGELAKRCFQKALELQESSEELQEGLAFSTFASWTHSWDEKVKKEGQRLLEGLIRSQPENYEAKIYLANILKEDHGRAVSLADEVVQNSLNPELLRAATKVYRPCSLFRAISTLKTIALHHDHHLLHYDLGIYYMELLDQASREERAQIVEDAIESFRRSLVANPQSIYARLKLAKLYGERTPRYEEEVYLGVMEQLPTASRRCQQAFYLQWGEFLLHKKGQRLEALRAYQACCDIPGDHPMEQKRLEQRLRELAGVFQREGETEHEGAVCSLLRALAEKHLGGRVGEAPS</sequence>
<dbReference type="OrthoDB" id="10043504at2759"/>
<dbReference type="OMA" id="AAICYKR"/>
<evidence type="ECO:0000256" key="3">
    <source>
        <dbReference type="ARBA" id="ARBA00022803"/>
    </source>
</evidence>
<organism evidence="6 7">
    <name type="scientific">Python bivittatus</name>
    <name type="common">Burmese python</name>
    <name type="synonym">Python molurus bivittatus</name>
    <dbReference type="NCBI Taxonomy" id="176946"/>
    <lineage>
        <taxon>Eukaryota</taxon>
        <taxon>Metazoa</taxon>
        <taxon>Chordata</taxon>
        <taxon>Craniata</taxon>
        <taxon>Vertebrata</taxon>
        <taxon>Euteleostomi</taxon>
        <taxon>Lepidosauria</taxon>
        <taxon>Squamata</taxon>
        <taxon>Bifurcata</taxon>
        <taxon>Unidentata</taxon>
        <taxon>Episquamata</taxon>
        <taxon>Toxicofera</taxon>
        <taxon>Serpentes</taxon>
        <taxon>Henophidia</taxon>
        <taxon>Pythonidae</taxon>
        <taxon>Python</taxon>
    </lineage>
</organism>
<keyword evidence="2" id="KW-0677">Repeat</keyword>
<evidence type="ECO:0000313" key="6">
    <source>
        <dbReference type="Proteomes" id="UP000695026"/>
    </source>
</evidence>
<evidence type="ECO:0000256" key="5">
    <source>
        <dbReference type="ARBA" id="ARBA00038336"/>
    </source>
</evidence>
<dbReference type="FunFam" id="1.25.40.10:FF:000036">
    <property type="entry name" value="interferon-induced protein with tetratricopeptide repeats 5"/>
    <property type="match status" value="1"/>
</dbReference>
<comment type="similarity">
    <text evidence="5">Belongs to the IFIT family.</text>
</comment>
<protein>
    <submittedName>
        <fullName evidence="7">Interferon-induced protein with tetratricopeptide repeats 5-like</fullName>
    </submittedName>
</protein>
<dbReference type="PANTHER" id="PTHR10271">
    <property type="entry name" value="INTERFERON-INDUCED PROTEIN WITH TETRATRICOPEPTIDE REPEATS"/>
    <property type="match status" value="1"/>
</dbReference>